<accession>A0A1Y2HND1</accession>
<name>A0A1Y2HND1_9FUNG</name>
<feature type="non-terminal residue" evidence="1">
    <location>
        <position position="1"/>
    </location>
</feature>
<dbReference type="AlphaFoldDB" id="A0A1Y2HND1"/>
<evidence type="ECO:0000313" key="1">
    <source>
        <dbReference type="EMBL" id="ORZ36107.1"/>
    </source>
</evidence>
<dbReference type="Proteomes" id="UP000193411">
    <property type="component" value="Unassembled WGS sequence"/>
</dbReference>
<proteinExistence type="predicted"/>
<reference evidence="1 2" key="1">
    <citation type="submission" date="2016-07" db="EMBL/GenBank/DDBJ databases">
        <title>Pervasive Adenine N6-methylation of Active Genes in Fungi.</title>
        <authorList>
            <consortium name="DOE Joint Genome Institute"/>
            <person name="Mondo S.J."/>
            <person name="Dannebaum R.O."/>
            <person name="Kuo R.C."/>
            <person name="Labutti K."/>
            <person name="Haridas S."/>
            <person name="Kuo A."/>
            <person name="Salamov A."/>
            <person name="Ahrendt S.R."/>
            <person name="Lipzen A."/>
            <person name="Sullivan W."/>
            <person name="Andreopoulos W.B."/>
            <person name="Clum A."/>
            <person name="Lindquist E."/>
            <person name="Daum C."/>
            <person name="Ramamoorthy G.K."/>
            <person name="Gryganskyi A."/>
            <person name="Culley D."/>
            <person name="Magnuson J.K."/>
            <person name="James T.Y."/>
            <person name="O'Malley M.A."/>
            <person name="Stajich J.E."/>
            <person name="Spatafora J.W."/>
            <person name="Visel A."/>
            <person name="Grigoriev I.V."/>
        </authorList>
    </citation>
    <scope>NUCLEOTIDE SEQUENCE [LARGE SCALE GENOMIC DNA]</scope>
    <source>
        <strain evidence="1 2">PL171</strain>
    </source>
</reference>
<gene>
    <name evidence="1" type="ORF">BCR44DRAFT_1432804</name>
</gene>
<evidence type="ECO:0000313" key="2">
    <source>
        <dbReference type="Proteomes" id="UP000193411"/>
    </source>
</evidence>
<organism evidence="1 2">
    <name type="scientific">Catenaria anguillulae PL171</name>
    <dbReference type="NCBI Taxonomy" id="765915"/>
    <lineage>
        <taxon>Eukaryota</taxon>
        <taxon>Fungi</taxon>
        <taxon>Fungi incertae sedis</taxon>
        <taxon>Blastocladiomycota</taxon>
        <taxon>Blastocladiomycetes</taxon>
        <taxon>Blastocladiales</taxon>
        <taxon>Catenariaceae</taxon>
        <taxon>Catenaria</taxon>
    </lineage>
</organism>
<keyword evidence="2" id="KW-1185">Reference proteome</keyword>
<dbReference type="EMBL" id="MCFL01000018">
    <property type="protein sequence ID" value="ORZ36107.1"/>
    <property type="molecule type" value="Genomic_DNA"/>
</dbReference>
<sequence>MICTFITYRVCTLCIYGRIDVKRRSQQATASAADPNGVWPRDPIDAQGLPLGCLAESAVDSGLTNRCNRSILTQT</sequence>
<comment type="caution">
    <text evidence="1">The sequence shown here is derived from an EMBL/GenBank/DDBJ whole genome shotgun (WGS) entry which is preliminary data.</text>
</comment>
<protein>
    <submittedName>
        <fullName evidence="1">Uncharacterized protein</fullName>
    </submittedName>
</protein>